<evidence type="ECO:0000256" key="3">
    <source>
        <dbReference type="ARBA" id="ARBA00022840"/>
    </source>
</evidence>
<evidence type="ECO:0000313" key="6">
    <source>
        <dbReference type="Proteomes" id="UP000092024"/>
    </source>
</evidence>
<dbReference type="InterPro" id="IPR003439">
    <property type="entry name" value="ABC_transporter-like_ATP-bd"/>
</dbReference>
<dbReference type="CDD" id="cd03255">
    <property type="entry name" value="ABC_MJ0796_LolCDE_FtsE"/>
    <property type="match status" value="1"/>
</dbReference>
<dbReference type="PANTHER" id="PTHR24220:SF86">
    <property type="entry name" value="ABC TRANSPORTER ABCH.1"/>
    <property type="match status" value="1"/>
</dbReference>
<dbReference type="GO" id="GO:0022857">
    <property type="term" value="F:transmembrane transporter activity"/>
    <property type="evidence" value="ECO:0007669"/>
    <property type="project" value="TreeGrafter"/>
</dbReference>
<keyword evidence="2" id="KW-0547">Nucleotide-binding</keyword>
<dbReference type="Pfam" id="PF00005">
    <property type="entry name" value="ABC_tran"/>
    <property type="match status" value="1"/>
</dbReference>
<dbReference type="GO" id="GO:0016887">
    <property type="term" value="F:ATP hydrolysis activity"/>
    <property type="evidence" value="ECO:0007669"/>
    <property type="project" value="InterPro"/>
</dbReference>
<keyword evidence="3 5" id="KW-0067">ATP-binding</keyword>
<proteinExistence type="predicted"/>
<gene>
    <name evidence="5" type="ORF">A7K91_22720</name>
</gene>
<dbReference type="InterPro" id="IPR027417">
    <property type="entry name" value="P-loop_NTPase"/>
</dbReference>
<sequence>MMQVLIRVESLSKTYGIGEAATRALREVQLEIGKGEMIAVTGPSGCGKTTLLHVLAGIESVDSGQVWIGNAPLHEWDDEKIARLRLEKMGFVFQSYHLIPVLTAWENAALPLIASGAPTGKAKERALEALKEVGLGDKAGKYPSQLSGGQNQRVAIARAIVGNPEIIWADEPTGALDTHTADQIIGLLEMLNKHHGTTIVIVTHDPAVAGRCSRTISMRNGRILHDGGNGP</sequence>
<evidence type="ECO:0000259" key="4">
    <source>
        <dbReference type="PROSITE" id="PS50893"/>
    </source>
</evidence>
<evidence type="ECO:0000256" key="1">
    <source>
        <dbReference type="ARBA" id="ARBA00022448"/>
    </source>
</evidence>
<dbReference type="PANTHER" id="PTHR24220">
    <property type="entry name" value="IMPORT ATP-BINDING PROTEIN"/>
    <property type="match status" value="1"/>
</dbReference>
<dbReference type="GO" id="GO:0005524">
    <property type="term" value="F:ATP binding"/>
    <property type="evidence" value="ECO:0007669"/>
    <property type="project" value="UniProtKB-KW"/>
</dbReference>
<dbReference type="InterPro" id="IPR003593">
    <property type="entry name" value="AAA+_ATPase"/>
</dbReference>
<feature type="domain" description="ABC transporter" evidence="4">
    <location>
        <begin position="6"/>
        <end position="231"/>
    </location>
</feature>
<dbReference type="PROSITE" id="PS50893">
    <property type="entry name" value="ABC_TRANSPORTER_2"/>
    <property type="match status" value="1"/>
</dbReference>
<accession>A0A1A5YLJ7</accession>
<dbReference type="SMART" id="SM00382">
    <property type="entry name" value="AAA"/>
    <property type="match status" value="1"/>
</dbReference>
<dbReference type="STRING" id="1844972.A7K91_22720"/>
<protein>
    <submittedName>
        <fullName evidence="5">Macrolide ABC transporter ATP-binding protein</fullName>
    </submittedName>
</protein>
<reference evidence="5 6" key="1">
    <citation type="submission" date="2016-05" db="EMBL/GenBank/DDBJ databases">
        <title>Paenibacillus oryzae. sp. nov., isolated from the rice root.</title>
        <authorList>
            <person name="Zhang J."/>
            <person name="Zhang X."/>
        </authorList>
    </citation>
    <scope>NUCLEOTIDE SEQUENCE [LARGE SCALE GENOMIC DNA]</scope>
    <source>
        <strain evidence="5 6">1DrF-4</strain>
    </source>
</reference>
<dbReference type="SUPFAM" id="SSF52540">
    <property type="entry name" value="P-loop containing nucleoside triphosphate hydrolases"/>
    <property type="match status" value="1"/>
</dbReference>
<keyword evidence="6" id="KW-1185">Reference proteome</keyword>
<name>A0A1A5YLJ7_9BACL</name>
<dbReference type="Proteomes" id="UP000092024">
    <property type="component" value="Unassembled WGS sequence"/>
</dbReference>
<dbReference type="Gene3D" id="3.40.50.300">
    <property type="entry name" value="P-loop containing nucleotide triphosphate hydrolases"/>
    <property type="match status" value="1"/>
</dbReference>
<dbReference type="RefSeq" id="WP_068682200.1">
    <property type="nucleotide sequence ID" value="NZ_LYPA01000048.1"/>
</dbReference>
<dbReference type="InterPro" id="IPR017911">
    <property type="entry name" value="MacB-like_ATP-bd"/>
</dbReference>
<organism evidence="5 6">
    <name type="scientific">Paenibacillus oryzae</name>
    <dbReference type="NCBI Taxonomy" id="1844972"/>
    <lineage>
        <taxon>Bacteria</taxon>
        <taxon>Bacillati</taxon>
        <taxon>Bacillota</taxon>
        <taxon>Bacilli</taxon>
        <taxon>Bacillales</taxon>
        <taxon>Paenibacillaceae</taxon>
        <taxon>Paenibacillus</taxon>
    </lineage>
</organism>
<dbReference type="GO" id="GO:0005886">
    <property type="term" value="C:plasma membrane"/>
    <property type="evidence" value="ECO:0007669"/>
    <property type="project" value="TreeGrafter"/>
</dbReference>
<dbReference type="InterPro" id="IPR015854">
    <property type="entry name" value="ABC_transpr_LolD-like"/>
</dbReference>
<evidence type="ECO:0000313" key="5">
    <source>
        <dbReference type="EMBL" id="OBR66255.1"/>
    </source>
</evidence>
<dbReference type="EMBL" id="LYPA01000048">
    <property type="protein sequence ID" value="OBR66255.1"/>
    <property type="molecule type" value="Genomic_DNA"/>
</dbReference>
<dbReference type="GO" id="GO:0098796">
    <property type="term" value="C:membrane protein complex"/>
    <property type="evidence" value="ECO:0007669"/>
    <property type="project" value="UniProtKB-ARBA"/>
</dbReference>
<dbReference type="AlphaFoldDB" id="A0A1A5YLJ7"/>
<dbReference type="FunFam" id="3.40.50.300:FF:000032">
    <property type="entry name" value="Export ABC transporter ATP-binding protein"/>
    <property type="match status" value="1"/>
</dbReference>
<evidence type="ECO:0000256" key="2">
    <source>
        <dbReference type="ARBA" id="ARBA00022741"/>
    </source>
</evidence>
<keyword evidence="1" id="KW-0813">Transport</keyword>
<comment type="caution">
    <text evidence="5">The sequence shown here is derived from an EMBL/GenBank/DDBJ whole genome shotgun (WGS) entry which is preliminary data.</text>
</comment>